<keyword evidence="2" id="KW-1185">Reference proteome</keyword>
<organism evidence="1 2">
    <name type="scientific">Aromia moschata</name>
    <dbReference type="NCBI Taxonomy" id="1265417"/>
    <lineage>
        <taxon>Eukaryota</taxon>
        <taxon>Metazoa</taxon>
        <taxon>Ecdysozoa</taxon>
        <taxon>Arthropoda</taxon>
        <taxon>Hexapoda</taxon>
        <taxon>Insecta</taxon>
        <taxon>Pterygota</taxon>
        <taxon>Neoptera</taxon>
        <taxon>Endopterygota</taxon>
        <taxon>Coleoptera</taxon>
        <taxon>Polyphaga</taxon>
        <taxon>Cucujiformia</taxon>
        <taxon>Chrysomeloidea</taxon>
        <taxon>Cerambycidae</taxon>
        <taxon>Cerambycinae</taxon>
        <taxon>Callichromatini</taxon>
        <taxon>Aromia</taxon>
    </lineage>
</organism>
<comment type="caution">
    <text evidence="1">The sequence shown here is derived from an EMBL/GenBank/DDBJ whole genome shotgun (WGS) entry which is preliminary data.</text>
</comment>
<protein>
    <recommendedName>
        <fullName evidence="3">Serine--tRNA ligase</fullName>
    </recommendedName>
</protein>
<evidence type="ECO:0008006" key="3">
    <source>
        <dbReference type="Google" id="ProtNLM"/>
    </source>
</evidence>
<sequence>MNFKTQLQNRNEEIVRLKSLLEGGRPTGEAINRDCCYKNIDNKMGSLQDEISMLKREKNTL</sequence>
<reference evidence="1" key="1">
    <citation type="journal article" date="2023" name="Insect Mol. Biol.">
        <title>Genome sequencing provides insights into the evolution of gene families encoding plant cell wall-degrading enzymes in longhorned beetles.</title>
        <authorList>
            <person name="Shin N.R."/>
            <person name="Okamura Y."/>
            <person name="Kirsch R."/>
            <person name="Pauchet Y."/>
        </authorList>
    </citation>
    <scope>NUCLEOTIDE SEQUENCE</scope>
    <source>
        <strain evidence="1">AMC_N1</strain>
    </source>
</reference>
<dbReference type="AlphaFoldDB" id="A0AAV8XJV2"/>
<gene>
    <name evidence="1" type="ORF">NQ318_005579</name>
</gene>
<evidence type="ECO:0000313" key="2">
    <source>
        <dbReference type="Proteomes" id="UP001162162"/>
    </source>
</evidence>
<dbReference type="EMBL" id="JAPWTK010000538">
    <property type="protein sequence ID" value="KAJ8938725.1"/>
    <property type="molecule type" value="Genomic_DNA"/>
</dbReference>
<dbReference type="Proteomes" id="UP001162162">
    <property type="component" value="Unassembled WGS sequence"/>
</dbReference>
<evidence type="ECO:0000313" key="1">
    <source>
        <dbReference type="EMBL" id="KAJ8938725.1"/>
    </source>
</evidence>
<accession>A0AAV8XJV2</accession>
<proteinExistence type="predicted"/>
<name>A0AAV8XJV2_9CUCU</name>